<reference evidence="2" key="1">
    <citation type="submission" date="2015-11" db="EMBL/GenBank/DDBJ databases">
        <authorList>
            <person name="Anvar S.Y."/>
        </authorList>
    </citation>
    <scope>NUCLEOTIDE SEQUENCE [LARGE SCALE GENOMIC DNA]</scope>
</reference>
<name>A0A0S4PVB2_9HELI</name>
<sequence>MLFIFSLKLLQKLDITEYPVSFRKWIKEVLEGFGLSPLLV</sequence>
<dbReference type="AlphaFoldDB" id="A0A0S4PVB2"/>
<organism evidence="1 2">
    <name type="scientific">Helicobacter typhlonius</name>
    <dbReference type="NCBI Taxonomy" id="76936"/>
    <lineage>
        <taxon>Bacteria</taxon>
        <taxon>Pseudomonadati</taxon>
        <taxon>Campylobacterota</taxon>
        <taxon>Epsilonproteobacteria</taxon>
        <taxon>Campylobacterales</taxon>
        <taxon>Helicobacteraceae</taxon>
        <taxon>Helicobacter</taxon>
    </lineage>
</organism>
<dbReference type="Proteomes" id="UP000064525">
    <property type="component" value="Chromosome I"/>
</dbReference>
<dbReference type="KEGG" id="hty:BN2458_PEG0279"/>
<proteinExistence type="predicted"/>
<accession>A0A0S4PVB2</accession>
<evidence type="ECO:0000313" key="2">
    <source>
        <dbReference type="Proteomes" id="UP000064525"/>
    </source>
</evidence>
<evidence type="ECO:0000313" key="1">
    <source>
        <dbReference type="EMBL" id="CUU39166.1"/>
    </source>
</evidence>
<protein>
    <submittedName>
        <fullName evidence="1">Uncharacterized protein</fullName>
    </submittedName>
</protein>
<dbReference type="PATRIC" id="fig|76936.10.peg.269"/>
<dbReference type="EMBL" id="LN907858">
    <property type="protein sequence ID" value="CUU39166.1"/>
    <property type="molecule type" value="Genomic_DNA"/>
</dbReference>
<gene>
    <name evidence="1" type="ORF">BN2458_PEG0279</name>
</gene>